<dbReference type="EMBL" id="CAJVPY010012563">
    <property type="protein sequence ID" value="CAG8735019.1"/>
    <property type="molecule type" value="Genomic_DNA"/>
</dbReference>
<dbReference type="Proteomes" id="UP000789405">
    <property type="component" value="Unassembled WGS sequence"/>
</dbReference>
<keyword evidence="2" id="KW-1185">Reference proteome</keyword>
<sequence>IKLQNRDLTSCLAGVQGKLVYPNDPEYYNDLIDENTRISYTPSIYPTPPTVTSISLNYDITKIQTFFDAYNQLGSALPDDLSFSIVIGTGSAEFVGVYRGTQTDATQALSQFVSSSQPTSTTYTEESFYNSVEN</sequence>
<gene>
    <name evidence="1" type="ORF">DERYTH_LOCUS15470</name>
</gene>
<dbReference type="AlphaFoldDB" id="A0A9N9NGB1"/>
<comment type="caution">
    <text evidence="1">The sequence shown here is derived from an EMBL/GenBank/DDBJ whole genome shotgun (WGS) entry which is preliminary data.</text>
</comment>
<evidence type="ECO:0000313" key="1">
    <source>
        <dbReference type="EMBL" id="CAG8735019.1"/>
    </source>
</evidence>
<feature type="non-terminal residue" evidence="1">
    <location>
        <position position="134"/>
    </location>
</feature>
<organism evidence="1 2">
    <name type="scientific">Dentiscutata erythropus</name>
    <dbReference type="NCBI Taxonomy" id="1348616"/>
    <lineage>
        <taxon>Eukaryota</taxon>
        <taxon>Fungi</taxon>
        <taxon>Fungi incertae sedis</taxon>
        <taxon>Mucoromycota</taxon>
        <taxon>Glomeromycotina</taxon>
        <taxon>Glomeromycetes</taxon>
        <taxon>Diversisporales</taxon>
        <taxon>Gigasporaceae</taxon>
        <taxon>Dentiscutata</taxon>
    </lineage>
</organism>
<reference evidence="1" key="1">
    <citation type="submission" date="2021-06" db="EMBL/GenBank/DDBJ databases">
        <authorList>
            <person name="Kallberg Y."/>
            <person name="Tangrot J."/>
            <person name="Rosling A."/>
        </authorList>
    </citation>
    <scope>NUCLEOTIDE SEQUENCE</scope>
    <source>
        <strain evidence="1">MA453B</strain>
    </source>
</reference>
<accession>A0A9N9NGB1</accession>
<protein>
    <submittedName>
        <fullName evidence="1">24140_t:CDS:1</fullName>
    </submittedName>
</protein>
<name>A0A9N9NGB1_9GLOM</name>
<dbReference type="OrthoDB" id="415825at2759"/>
<dbReference type="Gene3D" id="3.40.462.20">
    <property type="match status" value="1"/>
</dbReference>
<evidence type="ECO:0000313" key="2">
    <source>
        <dbReference type="Proteomes" id="UP000789405"/>
    </source>
</evidence>
<proteinExistence type="predicted"/>